<gene>
    <name evidence="1" type="ORF">F5148DRAFT_874467</name>
</gene>
<proteinExistence type="predicted"/>
<sequence>MVSILAAMTVWRQWSRDLKIESTISTCKPVNPQRLTRSEVALTFLSPSNFLLAHSILAPHMQAKGTTTSVTCGFGPPDAILLSRSARRKEMKRRPALIGKTFEWGCVNDAMSMAKVAQRVLGKWQKLRILKIFQKALRILVSVTCSRVAIAESGVTMLRPGIVHFALLHSSRTLGVKPLTAHRTWHPLAEVPRYWGCEALGC</sequence>
<reference evidence="1" key="1">
    <citation type="submission" date="2021-03" db="EMBL/GenBank/DDBJ databases">
        <title>Evolutionary priming and transition to the ectomycorrhizal habit in an iconic lineage of mushroom-forming fungi: is preadaptation a requirement?</title>
        <authorList>
            <consortium name="DOE Joint Genome Institute"/>
            <person name="Looney B.P."/>
            <person name="Miyauchi S."/>
            <person name="Morin E."/>
            <person name="Drula E."/>
            <person name="Courty P.E."/>
            <person name="Chicoki N."/>
            <person name="Fauchery L."/>
            <person name="Kohler A."/>
            <person name="Kuo A."/>
            <person name="LaButti K."/>
            <person name="Pangilinan J."/>
            <person name="Lipzen A."/>
            <person name="Riley R."/>
            <person name="Andreopoulos W."/>
            <person name="He G."/>
            <person name="Johnson J."/>
            <person name="Barry K.W."/>
            <person name="Grigoriev I.V."/>
            <person name="Nagy L."/>
            <person name="Hibbett D."/>
            <person name="Henrissat B."/>
            <person name="Matheny P.B."/>
            <person name="Labbe J."/>
            <person name="Martin A.F."/>
        </authorList>
    </citation>
    <scope>NUCLEOTIDE SEQUENCE</scope>
    <source>
        <strain evidence="1">BPL698</strain>
    </source>
</reference>
<dbReference type="EMBL" id="JAGFNK010000085">
    <property type="protein sequence ID" value="KAI9508601.1"/>
    <property type="molecule type" value="Genomic_DNA"/>
</dbReference>
<comment type="caution">
    <text evidence="1">The sequence shown here is derived from an EMBL/GenBank/DDBJ whole genome shotgun (WGS) entry which is preliminary data.</text>
</comment>
<evidence type="ECO:0000313" key="2">
    <source>
        <dbReference type="Proteomes" id="UP001207468"/>
    </source>
</evidence>
<dbReference type="Proteomes" id="UP001207468">
    <property type="component" value="Unassembled WGS sequence"/>
</dbReference>
<evidence type="ECO:0000313" key="1">
    <source>
        <dbReference type="EMBL" id="KAI9508601.1"/>
    </source>
</evidence>
<keyword evidence="2" id="KW-1185">Reference proteome</keyword>
<name>A0ACC0UAD3_9AGAM</name>
<protein>
    <submittedName>
        <fullName evidence="1">Uncharacterized protein</fullName>
    </submittedName>
</protein>
<accession>A0ACC0UAD3</accession>
<organism evidence="1 2">
    <name type="scientific">Russula earlei</name>
    <dbReference type="NCBI Taxonomy" id="71964"/>
    <lineage>
        <taxon>Eukaryota</taxon>
        <taxon>Fungi</taxon>
        <taxon>Dikarya</taxon>
        <taxon>Basidiomycota</taxon>
        <taxon>Agaricomycotina</taxon>
        <taxon>Agaricomycetes</taxon>
        <taxon>Russulales</taxon>
        <taxon>Russulaceae</taxon>
        <taxon>Russula</taxon>
    </lineage>
</organism>